<dbReference type="GO" id="GO:0042754">
    <property type="term" value="P:negative regulation of circadian rhythm"/>
    <property type="evidence" value="ECO:0007669"/>
    <property type="project" value="InterPro"/>
</dbReference>
<dbReference type="GO" id="GO:0045892">
    <property type="term" value="P:negative regulation of DNA-templated transcription"/>
    <property type="evidence" value="ECO:0007669"/>
    <property type="project" value="InterPro"/>
</dbReference>
<dbReference type="InterPro" id="IPR031602">
    <property type="entry name" value="CIPC"/>
</dbReference>
<reference evidence="2" key="1">
    <citation type="submission" date="2013-04" db="EMBL/GenBank/DDBJ databases">
        <authorList>
            <person name="Qu J."/>
            <person name="Murali S.C."/>
            <person name="Bandaranaike D."/>
            <person name="Bellair M."/>
            <person name="Blankenburg K."/>
            <person name="Chao H."/>
            <person name="Dinh H."/>
            <person name="Doddapaneni H."/>
            <person name="Downs B."/>
            <person name="Dugan-Rocha S."/>
            <person name="Elkadiri S."/>
            <person name="Gnanaolivu R.D."/>
            <person name="Hernandez B."/>
            <person name="Javaid M."/>
            <person name="Jayaseelan J.C."/>
            <person name="Lee S."/>
            <person name="Li M."/>
            <person name="Ming W."/>
            <person name="Munidasa M."/>
            <person name="Muniz J."/>
            <person name="Nguyen L."/>
            <person name="Ongeri F."/>
            <person name="Osuji N."/>
            <person name="Pu L.-L."/>
            <person name="Puazo M."/>
            <person name="Qu C."/>
            <person name="Quiroz J."/>
            <person name="Raj R."/>
            <person name="Weissenberger G."/>
            <person name="Xin Y."/>
            <person name="Zou X."/>
            <person name="Han Y."/>
            <person name="Richards S."/>
            <person name="Worley K."/>
            <person name="Muzny D."/>
            <person name="Gibbs R."/>
        </authorList>
    </citation>
    <scope>NUCLEOTIDE SEQUENCE</scope>
    <source>
        <strain evidence="2">Sampled in the wild</strain>
    </source>
</reference>
<gene>
    <name evidence="2" type="ORF">J437_LFUL010200</name>
</gene>
<keyword evidence="3" id="KW-1185">Reference proteome</keyword>
<dbReference type="AlphaFoldDB" id="A0A8K0KA60"/>
<comment type="caution">
    <text evidence="2">The sequence shown here is derived from an EMBL/GenBank/DDBJ whole genome shotgun (WGS) entry which is preliminary data.</text>
</comment>
<sequence>MSVAASGRNRMVVKSSTRAAKGAAVRRRCRRRVVWLLHEIEDSRISTTTDNNAVSTATKDFEEECENGNYSAEDCDYSDMEEDVDSRFGRLSESLEGHKKPGGLLGITMRTVELIRRNQLLQWRLSLLQEETRAFVKSVMNNPENRRVEEGKDNEIKDNVSDGAQDPSVSGSC</sequence>
<evidence type="ECO:0000313" key="2">
    <source>
        <dbReference type="EMBL" id="KAG8230399.1"/>
    </source>
</evidence>
<organism evidence="2 3">
    <name type="scientific">Ladona fulva</name>
    <name type="common">Scarce chaser dragonfly</name>
    <name type="synonym">Libellula fulva</name>
    <dbReference type="NCBI Taxonomy" id="123851"/>
    <lineage>
        <taxon>Eukaryota</taxon>
        <taxon>Metazoa</taxon>
        <taxon>Ecdysozoa</taxon>
        <taxon>Arthropoda</taxon>
        <taxon>Hexapoda</taxon>
        <taxon>Insecta</taxon>
        <taxon>Pterygota</taxon>
        <taxon>Palaeoptera</taxon>
        <taxon>Odonata</taxon>
        <taxon>Epiprocta</taxon>
        <taxon>Anisoptera</taxon>
        <taxon>Libelluloidea</taxon>
        <taxon>Libellulidae</taxon>
        <taxon>Ladona</taxon>
    </lineage>
</organism>
<dbReference type="EMBL" id="KZ308484">
    <property type="protein sequence ID" value="KAG8230399.1"/>
    <property type="molecule type" value="Genomic_DNA"/>
</dbReference>
<evidence type="ECO:0000256" key="1">
    <source>
        <dbReference type="SAM" id="MobiDB-lite"/>
    </source>
</evidence>
<name>A0A8K0KA60_LADFU</name>
<dbReference type="OrthoDB" id="8197163at2759"/>
<protein>
    <submittedName>
        <fullName evidence="2">Uncharacterized protein</fullName>
    </submittedName>
</protein>
<dbReference type="Proteomes" id="UP000792457">
    <property type="component" value="Unassembled WGS sequence"/>
</dbReference>
<feature type="region of interest" description="Disordered" evidence="1">
    <location>
        <begin position="141"/>
        <end position="173"/>
    </location>
</feature>
<accession>A0A8K0KA60</accession>
<proteinExistence type="predicted"/>
<evidence type="ECO:0000313" key="3">
    <source>
        <dbReference type="Proteomes" id="UP000792457"/>
    </source>
</evidence>
<reference evidence="2" key="2">
    <citation type="submission" date="2017-10" db="EMBL/GenBank/DDBJ databases">
        <title>Ladona fulva Genome sequencing and assembly.</title>
        <authorList>
            <person name="Murali S."/>
            <person name="Richards S."/>
            <person name="Bandaranaike D."/>
            <person name="Bellair M."/>
            <person name="Blankenburg K."/>
            <person name="Chao H."/>
            <person name="Dinh H."/>
            <person name="Doddapaneni H."/>
            <person name="Dugan-Rocha S."/>
            <person name="Elkadiri S."/>
            <person name="Gnanaolivu R."/>
            <person name="Hernandez B."/>
            <person name="Skinner E."/>
            <person name="Javaid M."/>
            <person name="Lee S."/>
            <person name="Li M."/>
            <person name="Ming W."/>
            <person name="Munidasa M."/>
            <person name="Muniz J."/>
            <person name="Nguyen L."/>
            <person name="Hughes D."/>
            <person name="Osuji N."/>
            <person name="Pu L.-L."/>
            <person name="Puazo M."/>
            <person name="Qu C."/>
            <person name="Quiroz J."/>
            <person name="Raj R."/>
            <person name="Weissenberger G."/>
            <person name="Xin Y."/>
            <person name="Zou X."/>
            <person name="Han Y."/>
            <person name="Worley K."/>
            <person name="Muzny D."/>
            <person name="Gibbs R."/>
        </authorList>
    </citation>
    <scope>NUCLEOTIDE SEQUENCE</scope>
    <source>
        <strain evidence="2">Sampled in the wild</strain>
    </source>
</reference>
<feature type="compositionally biased region" description="Basic and acidic residues" evidence="1">
    <location>
        <begin position="144"/>
        <end position="160"/>
    </location>
</feature>
<dbReference type="Pfam" id="PF15800">
    <property type="entry name" value="CiPC"/>
    <property type="match status" value="1"/>
</dbReference>